<dbReference type="EMBL" id="JAIWYP010000011">
    <property type="protein sequence ID" value="KAH3738571.1"/>
    <property type="molecule type" value="Genomic_DNA"/>
</dbReference>
<protein>
    <submittedName>
        <fullName evidence="1">Uncharacterized protein</fullName>
    </submittedName>
</protein>
<sequence>MDFLLAEATRVEALTEKHFFCKDCLITARRVSGTLLGPHVVCRFETEDLTCEEDSWDNRTGD</sequence>
<comment type="caution">
    <text evidence="1">The sequence shown here is derived from an EMBL/GenBank/DDBJ whole genome shotgun (WGS) entry which is preliminary data.</text>
</comment>
<dbReference type="AlphaFoldDB" id="A0A9D4D3Q5"/>
<evidence type="ECO:0000313" key="2">
    <source>
        <dbReference type="Proteomes" id="UP000828390"/>
    </source>
</evidence>
<gene>
    <name evidence="1" type="ORF">DPMN_045209</name>
</gene>
<name>A0A9D4D3Q5_DREPO</name>
<accession>A0A9D4D3Q5</accession>
<organism evidence="1 2">
    <name type="scientific">Dreissena polymorpha</name>
    <name type="common">Zebra mussel</name>
    <name type="synonym">Mytilus polymorpha</name>
    <dbReference type="NCBI Taxonomy" id="45954"/>
    <lineage>
        <taxon>Eukaryota</taxon>
        <taxon>Metazoa</taxon>
        <taxon>Spiralia</taxon>
        <taxon>Lophotrochozoa</taxon>
        <taxon>Mollusca</taxon>
        <taxon>Bivalvia</taxon>
        <taxon>Autobranchia</taxon>
        <taxon>Heteroconchia</taxon>
        <taxon>Euheterodonta</taxon>
        <taxon>Imparidentia</taxon>
        <taxon>Neoheterodontei</taxon>
        <taxon>Myida</taxon>
        <taxon>Dreissenoidea</taxon>
        <taxon>Dreissenidae</taxon>
        <taxon>Dreissena</taxon>
    </lineage>
</organism>
<evidence type="ECO:0000313" key="1">
    <source>
        <dbReference type="EMBL" id="KAH3738571.1"/>
    </source>
</evidence>
<keyword evidence="2" id="KW-1185">Reference proteome</keyword>
<reference evidence="1" key="1">
    <citation type="journal article" date="2019" name="bioRxiv">
        <title>The Genome of the Zebra Mussel, Dreissena polymorpha: A Resource for Invasive Species Research.</title>
        <authorList>
            <person name="McCartney M.A."/>
            <person name="Auch B."/>
            <person name="Kono T."/>
            <person name="Mallez S."/>
            <person name="Zhang Y."/>
            <person name="Obille A."/>
            <person name="Becker A."/>
            <person name="Abrahante J.E."/>
            <person name="Garbe J."/>
            <person name="Badalamenti J.P."/>
            <person name="Herman A."/>
            <person name="Mangelson H."/>
            <person name="Liachko I."/>
            <person name="Sullivan S."/>
            <person name="Sone E.D."/>
            <person name="Koren S."/>
            <person name="Silverstein K.A.T."/>
            <person name="Beckman K.B."/>
            <person name="Gohl D.M."/>
        </authorList>
    </citation>
    <scope>NUCLEOTIDE SEQUENCE</scope>
    <source>
        <strain evidence="1">Duluth1</strain>
        <tissue evidence="1">Whole animal</tissue>
    </source>
</reference>
<reference evidence="1" key="2">
    <citation type="submission" date="2020-11" db="EMBL/GenBank/DDBJ databases">
        <authorList>
            <person name="McCartney M.A."/>
            <person name="Auch B."/>
            <person name="Kono T."/>
            <person name="Mallez S."/>
            <person name="Becker A."/>
            <person name="Gohl D.M."/>
            <person name="Silverstein K.A.T."/>
            <person name="Koren S."/>
            <person name="Bechman K.B."/>
            <person name="Herman A."/>
            <person name="Abrahante J.E."/>
            <person name="Garbe J."/>
        </authorList>
    </citation>
    <scope>NUCLEOTIDE SEQUENCE</scope>
    <source>
        <strain evidence="1">Duluth1</strain>
        <tissue evidence="1">Whole animal</tissue>
    </source>
</reference>
<dbReference type="Proteomes" id="UP000828390">
    <property type="component" value="Unassembled WGS sequence"/>
</dbReference>
<proteinExistence type="predicted"/>